<dbReference type="STRING" id="1120955.SAMN03080610_03099"/>
<keyword evidence="3" id="KW-1185">Reference proteome</keyword>
<dbReference type="CDD" id="cd03454">
    <property type="entry name" value="YdeM"/>
    <property type="match status" value="1"/>
</dbReference>
<dbReference type="Pfam" id="PF01575">
    <property type="entry name" value="MaoC_dehydratas"/>
    <property type="match status" value="1"/>
</dbReference>
<dbReference type="Gene3D" id="3.10.129.10">
    <property type="entry name" value="Hotdog Thioesterase"/>
    <property type="match status" value="1"/>
</dbReference>
<feature type="domain" description="MaoC-like" evidence="1">
    <location>
        <begin position="17"/>
        <end position="119"/>
    </location>
</feature>
<dbReference type="InterPro" id="IPR002539">
    <property type="entry name" value="MaoC-like_dom"/>
</dbReference>
<dbReference type="SUPFAM" id="SSF54637">
    <property type="entry name" value="Thioesterase/thiol ester dehydrase-isomerase"/>
    <property type="match status" value="1"/>
</dbReference>
<evidence type="ECO:0000313" key="3">
    <source>
        <dbReference type="Proteomes" id="UP000199347"/>
    </source>
</evidence>
<dbReference type="AlphaFoldDB" id="A0A1G5P3B8"/>
<organism evidence="2 3">
    <name type="scientific">Afifella marina DSM 2698</name>
    <dbReference type="NCBI Taxonomy" id="1120955"/>
    <lineage>
        <taxon>Bacteria</taxon>
        <taxon>Pseudomonadati</taxon>
        <taxon>Pseudomonadota</taxon>
        <taxon>Alphaproteobacteria</taxon>
        <taxon>Hyphomicrobiales</taxon>
        <taxon>Afifellaceae</taxon>
        <taxon>Afifella</taxon>
    </lineage>
</organism>
<accession>A0A1G5P3B8</accession>
<dbReference type="PANTHER" id="PTHR43664">
    <property type="entry name" value="MONOAMINE OXIDASE-RELATED"/>
    <property type="match status" value="1"/>
</dbReference>
<sequence length="149" mass="16380">MLHFEDFHPGLELPLAPYAVSREAIIAFAAEFDPQPFHLDEAAAASSMLGGLAASGWHSSAMFMRMMYDGWLKEAASMGSSGIEEARWLKPVRPGDRLTGVSLVLEKRTSASRPHLGVVRFEHRVANENGQLVLTMTNPIAFRLREAAT</sequence>
<dbReference type="RefSeq" id="WP_092815250.1">
    <property type="nucleotide sequence ID" value="NZ_FMVW01000008.1"/>
</dbReference>
<gene>
    <name evidence="2" type="ORF">SAMN03080610_03099</name>
</gene>
<dbReference type="InterPro" id="IPR029069">
    <property type="entry name" value="HotDog_dom_sf"/>
</dbReference>
<dbReference type="EMBL" id="FMVW01000008">
    <property type="protein sequence ID" value="SCZ43649.1"/>
    <property type="molecule type" value="Genomic_DNA"/>
</dbReference>
<reference evidence="3" key="1">
    <citation type="submission" date="2016-10" db="EMBL/GenBank/DDBJ databases">
        <authorList>
            <person name="Varghese N."/>
            <person name="Submissions S."/>
        </authorList>
    </citation>
    <scope>NUCLEOTIDE SEQUENCE [LARGE SCALE GENOMIC DNA]</scope>
    <source>
        <strain evidence="3">DSM 2698</strain>
    </source>
</reference>
<dbReference type="InterPro" id="IPR052342">
    <property type="entry name" value="MCH/BMMD"/>
</dbReference>
<protein>
    <submittedName>
        <fullName evidence="2">Acyl dehydratase</fullName>
    </submittedName>
</protein>
<evidence type="ECO:0000313" key="2">
    <source>
        <dbReference type="EMBL" id="SCZ43649.1"/>
    </source>
</evidence>
<dbReference type="OrthoDB" id="9797938at2"/>
<dbReference type="Proteomes" id="UP000199347">
    <property type="component" value="Unassembled WGS sequence"/>
</dbReference>
<proteinExistence type="predicted"/>
<name>A0A1G5P3B8_AFIMA</name>
<evidence type="ECO:0000259" key="1">
    <source>
        <dbReference type="Pfam" id="PF01575"/>
    </source>
</evidence>
<dbReference type="PANTHER" id="PTHR43664:SF1">
    <property type="entry name" value="BETA-METHYLMALYL-COA DEHYDRATASE"/>
    <property type="match status" value="1"/>
</dbReference>